<evidence type="ECO:0000313" key="3">
    <source>
        <dbReference type="Proteomes" id="UP000004473"/>
    </source>
</evidence>
<dbReference type="PATRIC" id="fig|1095748.3.peg.1050"/>
<evidence type="ECO:0000256" key="1">
    <source>
        <dbReference type="SAM" id="MobiDB-lite"/>
    </source>
</evidence>
<dbReference type="EMBL" id="AJMT01000076">
    <property type="protein sequence ID" value="EIG29324.1"/>
    <property type="molecule type" value="Genomic_DNA"/>
</dbReference>
<feature type="region of interest" description="Disordered" evidence="1">
    <location>
        <begin position="35"/>
        <end position="72"/>
    </location>
</feature>
<name>I2NU13_NEISI</name>
<gene>
    <name evidence="2" type="ORF">HMPREF1051_1975</name>
</gene>
<organism evidence="2 3">
    <name type="scientific">Neisseria sicca VK64</name>
    <dbReference type="NCBI Taxonomy" id="1095748"/>
    <lineage>
        <taxon>Bacteria</taxon>
        <taxon>Pseudomonadati</taxon>
        <taxon>Pseudomonadota</taxon>
        <taxon>Betaproteobacteria</taxon>
        <taxon>Neisseriales</taxon>
        <taxon>Neisseriaceae</taxon>
        <taxon>Neisseria</taxon>
    </lineage>
</organism>
<reference evidence="2 3" key="1">
    <citation type="submission" date="2012-04" db="EMBL/GenBank/DDBJ databases">
        <authorList>
            <person name="Harkins D.M."/>
            <person name="Madupu R."/>
            <person name="Durkin A.S."/>
            <person name="Torralba M."/>
            <person name="Methe B."/>
            <person name="Sutton G.G."/>
            <person name="Nelson K.E."/>
        </authorList>
    </citation>
    <scope>NUCLEOTIDE SEQUENCE [LARGE SCALE GENOMIC DNA]</scope>
    <source>
        <strain evidence="2 3">VK64</strain>
    </source>
</reference>
<accession>I2NU13</accession>
<comment type="caution">
    <text evidence="2">The sequence shown here is derived from an EMBL/GenBank/DDBJ whole genome shotgun (WGS) entry which is preliminary data.</text>
</comment>
<evidence type="ECO:0000313" key="2">
    <source>
        <dbReference type="EMBL" id="EIG29324.1"/>
    </source>
</evidence>
<proteinExistence type="predicted"/>
<dbReference type="AlphaFoldDB" id="I2NU13"/>
<protein>
    <submittedName>
        <fullName evidence="2">Uncharacterized protein</fullName>
    </submittedName>
</protein>
<sequence length="101" mass="11020">MKVSFDWMVYIGIETARPNIGANRLSNCRHSTVLQGMASTRSKPTPSPKPPRAKPTLHNATSPAHCHTSKGRLKKAVSRVSDDPAAAKSVYFPYRNQGAES</sequence>
<dbReference type="Proteomes" id="UP000004473">
    <property type="component" value="Unassembled WGS sequence"/>
</dbReference>